<evidence type="ECO:0000313" key="2">
    <source>
        <dbReference type="EMBL" id="SVB06342.1"/>
    </source>
</evidence>
<evidence type="ECO:0000259" key="1">
    <source>
        <dbReference type="Pfam" id="PF01695"/>
    </source>
</evidence>
<dbReference type="InterPro" id="IPR027417">
    <property type="entry name" value="P-loop_NTPase"/>
</dbReference>
<feature type="domain" description="IstB-like ATP-binding" evidence="1">
    <location>
        <begin position="118"/>
        <end position="227"/>
    </location>
</feature>
<gene>
    <name evidence="2" type="ORF">METZ01_LOCUS159196</name>
</gene>
<name>A0A382AZ84_9ZZZZ</name>
<dbReference type="PANTHER" id="PTHR30050">
    <property type="entry name" value="CHROMOSOMAL REPLICATION INITIATOR PROTEIN DNAA"/>
    <property type="match status" value="1"/>
</dbReference>
<dbReference type="CDD" id="cd00009">
    <property type="entry name" value="AAA"/>
    <property type="match status" value="1"/>
</dbReference>
<dbReference type="GO" id="GO:0006260">
    <property type="term" value="P:DNA replication"/>
    <property type="evidence" value="ECO:0007669"/>
    <property type="project" value="TreeGrafter"/>
</dbReference>
<reference evidence="2" key="1">
    <citation type="submission" date="2018-05" db="EMBL/GenBank/DDBJ databases">
        <authorList>
            <person name="Lanie J.A."/>
            <person name="Ng W.-L."/>
            <person name="Kazmierczak K.M."/>
            <person name="Andrzejewski T.M."/>
            <person name="Davidsen T.M."/>
            <person name="Wayne K.J."/>
            <person name="Tettelin H."/>
            <person name="Glass J.I."/>
            <person name="Rusch D."/>
            <person name="Podicherti R."/>
            <person name="Tsui H.-C.T."/>
            <person name="Winkler M.E."/>
        </authorList>
    </citation>
    <scope>NUCLEOTIDE SEQUENCE</scope>
</reference>
<dbReference type="Pfam" id="PF01695">
    <property type="entry name" value="IstB_IS21"/>
    <property type="match status" value="1"/>
</dbReference>
<dbReference type="PANTHER" id="PTHR30050:SF4">
    <property type="entry name" value="ATP-BINDING PROTEIN RV3427C IN INSERTION SEQUENCE-RELATED"/>
    <property type="match status" value="1"/>
</dbReference>
<dbReference type="SUPFAM" id="SSF52540">
    <property type="entry name" value="P-loop containing nucleoside triphosphate hydrolases"/>
    <property type="match status" value="1"/>
</dbReference>
<feature type="non-terminal residue" evidence="2">
    <location>
        <position position="253"/>
    </location>
</feature>
<dbReference type="AlphaFoldDB" id="A0A382AZ84"/>
<dbReference type="Gene3D" id="3.40.50.300">
    <property type="entry name" value="P-loop containing nucleotide triphosphate hydrolases"/>
    <property type="match status" value="1"/>
</dbReference>
<protein>
    <recommendedName>
        <fullName evidence="1">IstB-like ATP-binding domain-containing protein</fullName>
    </recommendedName>
</protein>
<dbReference type="InterPro" id="IPR002611">
    <property type="entry name" value="IstB_ATP-bd"/>
</dbReference>
<dbReference type="EMBL" id="UINC01027312">
    <property type="protein sequence ID" value="SVB06342.1"/>
    <property type="molecule type" value="Genomic_DNA"/>
</dbReference>
<sequence>MESLGDIYKNIKLQKSKNPGDLREMKQQSSLSECKICNGIGWLGEDVEIFDPEFSKLNPCKCLNSKIQESIKYFSNFSIKNFDPNPSNINLNVKHKKSLAQAYEVAKNYAKNPEGWLTFYGPTGVGKTHLAIAIFMNLKAKGHDAMFVFVPDMLDELRNSYSDDNDENYVPRFNLIKEAKILILDDFGSENYSKWAHEKLYQIITWRYNRRLPTVITSPNGFDKRHDAILSRIQDPLIGQIVKIDSVDYRIKG</sequence>
<dbReference type="GO" id="GO:0005524">
    <property type="term" value="F:ATP binding"/>
    <property type="evidence" value="ECO:0007669"/>
    <property type="project" value="InterPro"/>
</dbReference>
<proteinExistence type="predicted"/>
<accession>A0A382AZ84</accession>
<organism evidence="2">
    <name type="scientific">marine metagenome</name>
    <dbReference type="NCBI Taxonomy" id="408172"/>
    <lineage>
        <taxon>unclassified sequences</taxon>
        <taxon>metagenomes</taxon>
        <taxon>ecological metagenomes</taxon>
    </lineage>
</organism>